<feature type="compositionally biased region" description="Basic and acidic residues" evidence="1">
    <location>
        <begin position="70"/>
        <end position="80"/>
    </location>
</feature>
<accession>A0A146KIG5</accession>
<evidence type="ECO:0000259" key="2">
    <source>
        <dbReference type="PROSITE" id="PS50829"/>
    </source>
</evidence>
<reference evidence="3" key="1">
    <citation type="submission" date="2015-07" db="EMBL/GenBank/DDBJ databases">
        <title>Adaptation to a free-living lifestyle via gene acquisitions in the diplomonad Trepomonas sp. PC1.</title>
        <authorList>
            <person name="Xu F."/>
            <person name="Jerlstrom-Hultqvist J."/>
            <person name="Kolisko M."/>
            <person name="Simpson A.G.B."/>
            <person name="Roger A.J."/>
            <person name="Svard S.G."/>
            <person name="Andersson J.O."/>
        </authorList>
    </citation>
    <scope>NUCLEOTIDE SEQUENCE</scope>
    <source>
        <strain evidence="3">PC1</strain>
    </source>
</reference>
<protein>
    <recommendedName>
        <fullName evidence="2">GYF domain-containing protein</fullName>
    </recommendedName>
</protein>
<dbReference type="Gene3D" id="3.30.1490.40">
    <property type="match status" value="1"/>
</dbReference>
<evidence type="ECO:0000313" key="3">
    <source>
        <dbReference type="EMBL" id="JAP95928.1"/>
    </source>
</evidence>
<gene>
    <name evidence="3" type="ORF">TPC1_10905</name>
</gene>
<proteinExistence type="predicted"/>
<feature type="region of interest" description="Disordered" evidence="1">
    <location>
        <begin position="64"/>
        <end position="96"/>
    </location>
</feature>
<evidence type="ECO:0000256" key="1">
    <source>
        <dbReference type="SAM" id="MobiDB-lite"/>
    </source>
</evidence>
<organism evidence="3">
    <name type="scientific">Trepomonas sp. PC1</name>
    <dbReference type="NCBI Taxonomy" id="1076344"/>
    <lineage>
        <taxon>Eukaryota</taxon>
        <taxon>Metamonada</taxon>
        <taxon>Diplomonadida</taxon>
        <taxon>Hexamitidae</taxon>
        <taxon>Hexamitinae</taxon>
        <taxon>Trepomonas</taxon>
    </lineage>
</organism>
<dbReference type="EMBL" id="GDID01000678">
    <property type="protein sequence ID" value="JAP95928.1"/>
    <property type="molecule type" value="Transcribed_RNA"/>
</dbReference>
<dbReference type="InterPro" id="IPR035445">
    <property type="entry name" value="GYF-like_dom_sf"/>
</dbReference>
<dbReference type="InterPro" id="IPR003169">
    <property type="entry name" value="GYF"/>
</dbReference>
<dbReference type="Pfam" id="PF02213">
    <property type="entry name" value="GYF"/>
    <property type="match status" value="1"/>
</dbReference>
<dbReference type="AlphaFoldDB" id="A0A146KIG5"/>
<feature type="domain" description="GYF" evidence="2">
    <location>
        <begin position="177"/>
        <end position="226"/>
    </location>
</feature>
<dbReference type="PROSITE" id="PS50829">
    <property type="entry name" value="GYF"/>
    <property type="match status" value="1"/>
</dbReference>
<dbReference type="SUPFAM" id="SSF55277">
    <property type="entry name" value="GYF domain"/>
    <property type="match status" value="1"/>
</dbReference>
<sequence length="247" mass="28780">MYSIDQIKSCFELQQSQPIEMALLKMQHDRLPIRDIAQTPLFLTQRIDCSELLMVNTKKPKVPYVGKKPTYKDHKAEKDSSQSQKANIKKPYQGKQVQETQHVAVQEVTQYDKPTEDDDMYDLLDIRGMTELQNAKQEQDRKQVKEEQIQNIMDFIPIEAVKVQPPVQVQLPTYVTNPQWTYIDNKQNVQGPFTQAQMYGWYSSNRLPQTLMISLYGYDTVYKPISERWSQLLKKGGVPFSKSVLDQ</sequence>
<name>A0A146KIG5_9EUKA</name>